<feature type="compositionally biased region" description="Polar residues" evidence="3">
    <location>
        <begin position="368"/>
        <end position="381"/>
    </location>
</feature>
<reference evidence="8 9" key="1">
    <citation type="submission" date="2021-02" db="EMBL/GenBank/DDBJ databases">
        <title>Genome assembly of Pseudopithomyces chartarum.</title>
        <authorList>
            <person name="Jauregui R."/>
            <person name="Singh J."/>
            <person name="Voisey C."/>
        </authorList>
    </citation>
    <scope>NUCLEOTIDE SEQUENCE [LARGE SCALE GENOMIC DNA]</scope>
    <source>
        <strain evidence="8 9">AGR01</strain>
    </source>
</reference>
<dbReference type="SUPFAM" id="SSF49503">
    <property type="entry name" value="Cupredoxins"/>
    <property type="match status" value="3"/>
</dbReference>
<keyword evidence="4" id="KW-0732">Signal</keyword>
<organism evidence="8 9">
    <name type="scientific">Pseudopithomyces chartarum</name>
    <dbReference type="NCBI Taxonomy" id="1892770"/>
    <lineage>
        <taxon>Eukaryota</taxon>
        <taxon>Fungi</taxon>
        <taxon>Dikarya</taxon>
        <taxon>Ascomycota</taxon>
        <taxon>Pezizomycotina</taxon>
        <taxon>Dothideomycetes</taxon>
        <taxon>Pleosporomycetidae</taxon>
        <taxon>Pleosporales</taxon>
        <taxon>Massarineae</taxon>
        <taxon>Didymosphaeriaceae</taxon>
        <taxon>Pseudopithomyces</taxon>
    </lineage>
</organism>
<evidence type="ECO:0000259" key="7">
    <source>
        <dbReference type="Pfam" id="PF07732"/>
    </source>
</evidence>
<feature type="domain" description="Plastocyanin-like" evidence="6">
    <location>
        <begin position="395"/>
        <end position="518"/>
    </location>
</feature>
<evidence type="ECO:0000256" key="4">
    <source>
        <dbReference type="SAM" id="SignalP"/>
    </source>
</evidence>
<dbReference type="InterPro" id="IPR011707">
    <property type="entry name" value="Cu-oxidase-like_N"/>
</dbReference>
<protein>
    <recommendedName>
        <fullName evidence="10">Bilirubin oxidase</fullName>
    </recommendedName>
</protein>
<dbReference type="AlphaFoldDB" id="A0AAN6RJW5"/>
<dbReference type="Pfam" id="PF07732">
    <property type="entry name" value="Cu-oxidase_3"/>
    <property type="match status" value="1"/>
</dbReference>
<feature type="domain" description="Plastocyanin-like" evidence="5">
    <location>
        <begin position="240"/>
        <end position="335"/>
    </location>
</feature>
<dbReference type="InterPro" id="IPR001117">
    <property type="entry name" value="Cu-oxidase_2nd"/>
</dbReference>
<dbReference type="Pfam" id="PF07731">
    <property type="entry name" value="Cu-oxidase_2"/>
    <property type="match status" value="1"/>
</dbReference>
<evidence type="ECO:0000256" key="3">
    <source>
        <dbReference type="SAM" id="MobiDB-lite"/>
    </source>
</evidence>
<evidence type="ECO:0000313" key="8">
    <source>
        <dbReference type="EMBL" id="KAK3209947.1"/>
    </source>
</evidence>
<accession>A0AAN6RJW5</accession>
<keyword evidence="2" id="KW-0186">Copper</keyword>
<gene>
    <name evidence="8" type="ORF">GRF29_44g1134275</name>
</gene>
<feature type="domain" description="Plastocyanin-like" evidence="7">
    <location>
        <begin position="106"/>
        <end position="208"/>
    </location>
</feature>
<comment type="similarity">
    <text evidence="1">Belongs to the multicopper oxidase family.</text>
</comment>
<sequence>MGLPLLRLILVLSLALSVSARKDDADRTAHLQLMKLTRPDPAEGEGPYQNGGWVSPEYKWFFEYPLPTIPTKGSKMTWKNAGGAEIDYYEIELKSLTKQIYPNLPATPMMGFDGMVPGPTFVMQQGREAVVRFINNGPDNMTAHVHGQFNRAPFDGWAGDMVAPGQYKDYYYPNAQNARTMWYHDHVEYHTGINAFRGQEGFYYLTDSQEQSLGLPSGKYDVPLLISAKSYNSDGSLNYNDNNQNGVWGDIVEVNEQPWPYLNVEPRKYRFRILNGAISRTFDLSFNTDSGDLVDFDVIASDCGLFGSPIRTNDIAVSMAERYEVVIDFANFKGQNITLLNGRGLGENADYAATDKVMRFVVGNTVSDNSNNGNVPQTLSQDDPIPPSSSNAKDFTFGRGSGGSWLVNGYGFSDVSNRILTKPELGTYETWALHNGRGGGTHPVHIHLVDFKILSRSGGRGQVADYEGAGWKDVVWLAAGESVQVIARYAPWPGVYMFHCHNMVHEDDDMLVAFSVPNLEKWGYTNDTLFIDPLQSEFQARPFNSDDFTEEAINNKIAWLYSTDPYNHDKVHDVYAALDAYSKGQYWTQSYQDMPSSAWTTFQTMTTSS</sequence>
<proteinExistence type="inferred from homology"/>
<dbReference type="GO" id="GO:0016491">
    <property type="term" value="F:oxidoreductase activity"/>
    <property type="evidence" value="ECO:0007669"/>
    <property type="project" value="InterPro"/>
</dbReference>
<evidence type="ECO:0000259" key="5">
    <source>
        <dbReference type="Pfam" id="PF00394"/>
    </source>
</evidence>
<dbReference type="Proteomes" id="UP001280581">
    <property type="component" value="Unassembled WGS sequence"/>
</dbReference>
<comment type="caution">
    <text evidence="8">The sequence shown here is derived from an EMBL/GenBank/DDBJ whole genome shotgun (WGS) entry which is preliminary data.</text>
</comment>
<dbReference type="GO" id="GO:0005507">
    <property type="term" value="F:copper ion binding"/>
    <property type="evidence" value="ECO:0007669"/>
    <property type="project" value="InterPro"/>
</dbReference>
<keyword evidence="9" id="KW-1185">Reference proteome</keyword>
<evidence type="ECO:0008006" key="10">
    <source>
        <dbReference type="Google" id="ProtNLM"/>
    </source>
</evidence>
<dbReference type="CDD" id="cd13889">
    <property type="entry name" value="CuRO_3_BOD"/>
    <property type="match status" value="1"/>
</dbReference>
<dbReference type="PANTHER" id="PTHR48267">
    <property type="entry name" value="CUPREDOXIN SUPERFAMILY PROTEIN"/>
    <property type="match status" value="1"/>
</dbReference>
<dbReference type="InterPro" id="IPR008972">
    <property type="entry name" value="Cupredoxin"/>
</dbReference>
<dbReference type="Pfam" id="PF00394">
    <property type="entry name" value="Cu-oxidase"/>
    <property type="match status" value="1"/>
</dbReference>
<evidence type="ECO:0000256" key="1">
    <source>
        <dbReference type="ARBA" id="ARBA00010609"/>
    </source>
</evidence>
<name>A0AAN6RJW5_9PLEO</name>
<evidence type="ECO:0000256" key="2">
    <source>
        <dbReference type="ARBA" id="ARBA00023008"/>
    </source>
</evidence>
<feature type="region of interest" description="Disordered" evidence="3">
    <location>
        <begin position="368"/>
        <end position="389"/>
    </location>
</feature>
<evidence type="ECO:0000259" key="6">
    <source>
        <dbReference type="Pfam" id="PF07731"/>
    </source>
</evidence>
<dbReference type="InterPro" id="IPR011706">
    <property type="entry name" value="Cu-oxidase_C"/>
</dbReference>
<dbReference type="EMBL" id="WVTA01000005">
    <property type="protein sequence ID" value="KAK3209947.1"/>
    <property type="molecule type" value="Genomic_DNA"/>
</dbReference>
<feature type="signal peptide" evidence="4">
    <location>
        <begin position="1"/>
        <end position="20"/>
    </location>
</feature>
<evidence type="ECO:0000313" key="9">
    <source>
        <dbReference type="Proteomes" id="UP001280581"/>
    </source>
</evidence>
<dbReference type="InterPro" id="IPR045087">
    <property type="entry name" value="Cu-oxidase_fam"/>
</dbReference>
<dbReference type="PANTHER" id="PTHR48267:SF1">
    <property type="entry name" value="BILIRUBIN OXIDASE"/>
    <property type="match status" value="1"/>
</dbReference>
<dbReference type="Gene3D" id="2.60.40.420">
    <property type="entry name" value="Cupredoxins - blue copper proteins"/>
    <property type="match status" value="3"/>
</dbReference>
<feature type="chain" id="PRO_5042854661" description="Bilirubin oxidase" evidence="4">
    <location>
        <begin position="21"/>
        <end position="609"/>
    </location>
</feature>